<proteinExistence type="predicted"/>
<organism evidence="4 5">
    <name type="scientific">Ligilactobacillus ruminis</name>
    <dbReference type="NCBI Taxonomy" id="1623"/>
    <lineage>
        <taxon>Bacteria</taxon>
        <taxon>Bacillati</taxon>
        <taxon>Bacillota</taxon>
        <taxon>Bacilli</taxon>
        <taxon>Lactobacillales</taxon>
        <taxon>Lactobacillaceae</taxon>
        <taxon>Ligilactobacillus</taxon>
    </lineage>
</organism>
<dbReference type="Pfam" id="PF14559">
    <property type="entry name" value="TPR_19"/>
    <property type="match status" value="1"/>
</dbReference>
<dbReference type="Gene3D" id="1.25.40.10">
    <property type="entry name" value="Tetratricopeptide repeat domain"/>
    <property type="match status" value="2"/>
</dbReference>
<name>A0ABY1AAC4_9LACO</name>
<dbReference type="SMART" id="SM00028">
    <property type="entry name" value="TPR"/>
    <property type="match status" value="7"/>
</dbReference>
<dbReference type="Proteomes" id="UP000182089">
    <property type="component" value="Unassembled WGS sequence"/>
</dbReference>
<dbReference type="InterPro" id="IPR051012">
    <property type="entry name" value="CellSynth/LPSAsmb/PSIAsmb"/>
</dbReference>
<dbReference type="EMBL" id="FOCC01000003">
    <property type="protein sequence ID" value="SEM49657.1"/>
    <property type="molecule type" value="Genomic_DNA"/>
</dbReference>
<gene>
    <name evidence="4" type="ORF">SAMN05216431_103134</name>
</gene>
<dbReference type="PANTHER" id="PTHR45586">
    <property type="entry name" value="TPR REPEAT-CONTAINING PROTEIN PA4667"/>
    <property type="match status" value="1"/>
</dbReference>
<evidence type="ECO:0000256" key="2">
    <source>
        <dbReference type="ARBA" id="ARBA00022803"/>
    </source>
</evidence>
<comment type="caution">
    <text evidence="4">The sequence shown here is derived from an EMBL/GenBank/DDBJ whole genome shotgun (WGS) entry which is preliminary data.</text>
</comment>
<evidence type="ECO:0000313" key="4">
    <source>
        <dbReference type="EMBL" id="SEM49657.1"/>
    </source>
</evidence>
<keyword evidence="1" id="KW-0677">Repeat</keyword>
<feature type="repeat" description="TPR" evidence="3">
    <location>
        <begin position="272"/>
        <end position="305"/>
    </location>
</feature>
<dbReference type="SUPFAM" id="SSF48452">
    <property type="entry name" value="TPR-like"/>
    <property type="match status" value="2"/>
</dbReference>
<feature type="repeat" description="TPR" evidence="3">
    <location>
        <begin position="340"/>
        <end position="373"/>
    </location>
</feature>
<dbReference type="Pfam" id="PF13432">
    <property type="entry name" value="TPR_16"/>
    <property type="match status" value="2"/>
</dbReference>
<keyword evidence="2 3" id="KW-0802">TPR repeat</keyword>
<evidence type="ECO:0000256" key="3">
    <source>
        <dbReference type="PROSITE-ProRule" id="PRU00339"/>
    </source>
</evidence>
<dbReference type="PANTHER" id="PTHR45586:SF15">
    <property type="entry name" value="TPR REPEAT-CONTAINING PROTEIN YPIA"/>
    <property type="match status" value="1"/>
</dbReference>
<dbReference type="PROSITE" id="PS50005">
    <property type="entry name" value="TPR"/>
    <property type="match status" value="2"/>
</dbReference>
<evidence type="ECO:0000256" key="1">
    <source>
        <dbReference type="ARBA" id="ARBA00022737"/>
    </source>
</evidence>
<protein>
    <submittedName>
        <fullName evidence="4">Tetratricopeptide repeat-containing protein</fullName>
    </submittedName>
</protein>
<reference evidence="4 5" key="1">
    <citation type="submission" date="2016-10" db="EMBL/GenBank/DDBJ databases">
        <authorList>
            <person name="Varghese N."/>
            <person name="Submissions S."/>
        </authorList>
    </citation>
    <scope>NUCLEOTIDE SEQUENCE [LARGE SCALE GENOMIC DNA]</scope>
    <source>
        <strain evidence="4 5">WC1T17</strain>
    </source>
</reference>
<dbReference type="InterPro" id="IPR011990">
    <property type="entry name" value="TPR-like_helical_dom_sf"/>
</dbReference>
<accession>A0ABY1AAC4</accession>
<sequence>MAYSQKVLDLLEKGQLEEAKKAFGWALRKDDDQMLYSLAEELYSLGFTKQAKRAYQKLLDRYPDEDGLKVALAEIEINDGHDDQALDLLAQVSATSDAYIESLMVEADLYQTQGIFDVSEQKLLEAYRMAPDESVIRFALAELYFNTKEYRKASQYYLSLIEEGILTLSQVNLVSRLGLSYAGFGKLETALGYLQQIPADKLDDDALFQLAFIQYQQKDFDNAQKNFEKLSDKTPDYATVYPYLTDIYSNQGDLTKALITAQEGLSFDEFNEDLYLKAADLSLKTGNPSQAEAYLKKALTINPDSMPCVLALSNLLVDLKRYDEVIDLVQAYLQADEIDPQLYWNLGQAYAAKEDYEAAEKYYNAASSELNESLAFLKDAAVFYRNAGRRERALAYANKYLKQNPNDLDVVYLLDELE</sequence>
<dbReference type="InterPro" id="IPR019734">
    <property type="entry name" value="TPR_rpt"/>
</dbReference>
<evidence type="ECO:0000313" key="5">
    <source>
        <dbReference type="Proteomes" id="UP000182089"/>
    </source>
</evidence>
<dbReference type="Pfam" id="PF13174">
    <property type="entry name" value="TPR_6"/>
    <property type="match status" value="1"/>
</dbReference>